<keyword evidence="2" id="KW-0732">Signal</keyword>
<name>A0ABP7T7C0_9SPHN</name>
<protein>
    <recommendedName>
        <fullName evidence="5">Lipoprotein</fullName>
    </recommendedName>
</protein>
<evidence type="ECO:0000256" key="2">
    <source>
        <dbReference type="SAM" id="SignalP"/>
    </source>
</evidence>
<proteinExistence type="predicted"/>
<evidence type="ECO:0000313" key="4">
    <source>
        <dbReference type="Proteomes" id="UP001500235"/>
    </source>
</evidence>
<evidence type="ECO:0000313" key="3">
    <source>
        <dbReference type="EMBL" id="GAA4022142.1"/>
    </source>
</evidence>
<dbReference type="PROSITE" id="PS51257">
    <property type="entry name" value="PROKAR_LIPOPROTEIN"/>
    <property type="match status" value="1"/>
</dbReference>
<feature type="chain" id="PRO_5045981959" description="Lipoprotein" evidence="2">
    <location>
        <begin position="21"/>
        <end position="127"/>
    </location>
</feature>
<feature type="region of interest" description="Disordered" evidence="1">
    <location>
        <begin position="61"/>
        <end position="127"/>
    </location>
</feature>
<comment type="caution">
    <text evidence="3">The sequence shown here is derived from an EMBL/GenBank/DDBJ whole genome shotgun (WGS) entry which is preliminary data.</text>
</comment>
<feature type="signal peptide" evidence="2">
    <location>
        <begin position="1"/>
        <end position="20"/>
    </location>
</feature>
<sequence>MRLLLVSPAFILLAACGSAANDPDKNILNATAQMDPSAANAVESAVQNGVDPQNALAIGGAAQVGAPDAPSAADAGQAVPPSVQARPNLVQNPNRKDGTVAPDKGTGTTSQPGLLKGGQEGDAQPSG</sequence>
<dbReference type="Proteomes" id="UP001500235">
    <property type="component" value="Unassembled WGS sequence"/>
</dbReference>
<gene>
    <name evidence="3" type="ORF">GCM10022280_23460</name>
</gene>
<dbReference type="RefSeq" id="WP_344707573.1">
    <property type="nucleotide sequence ID" value="NZ_BAABBQ010000001.1"/>
</dbReference>
<dbReference type="EMBL" id="BAABBQ010000001">
    <property type="protein sequence ID" value="GAA4022142.1"/>
    <property type="molecule type" value="Genomic_DNA"/>
</dbReference>
<evidence type="ECO:0000256" key="1">
    <source>
        <dbReference type="SAM" id="MobiDB-lite"/>
    </source>
</evidence>
<feature type="compositionally biased region" description="Low complexity" evidence="1">
    <location>
        <begin position="65"/>
        <end position="78"/>
    </location>
</feature>
<keyword evidence="4" id="KW-1185">Reference proteome</keyword>
<reference evidence="4" key="1">
    <citation type="journal article" date="2019" name="Int. J. Syst. Evol. Microbiol.">
        <title>The Global Catalogue of Microorganisms (GCM) 10K type strain sequencing project: providing services to taxonomists for standard genome sequencing and annotation.</title>
        <authorList>
            <consortium name="The Broad Institute Genomics Platform"/>
            <consortium name="The Broad Institute Genome Sequencing Center for Infectious Disease"/>
            <person name="Wu L."/>
            <person name="Ma J."/>
        </authorList>
    </citation>
    <scope>NUCLEOTIDE SEQUENCE [LARGE SCALE GENOMIC DNA]</scope>
    <source>
        <strain evidence="4">JCM 17563</strain>
    </source>
</reference>
<accession>A0ABP7T7C0</accession>
<evidence type="ECO:0008006" key="5">
    <source>
        <dbReference type="Google" id="ProtNLM"/>
    </source>
</evidence>
<organism evidence="3 4">
    <name type="scientific">Sphingomonas swuensis</name>
    <dbReference type="NCBI Taxonomy" id="977800"/>
    <lineage>
        <taxon>Bacteria</taxon>
        <taxon>Pseudomonadati</taxon>
        <taxon>Pseudomonadota</taxon>
        <taxon>Alphaproteobacteria</taxon>
        <taxon>Sphingomonadales</taxon>
        <taxon>Sphingomonadaceae</taxon>
        <taxon>Sphingomonas</taxon>
    </lineage>
</organism>